<dbReference type="Gene3D" id="3.40.50.300">
    <property type="entry name" value="P-loop containing nucleotide triphosphate hydrolases"/>
    <property type="match status" value="1"/>
</dbReference>
<gene>
    <name evidence="3" type="ORF">LDAN0321_LOCUS14928</name>
</gene>
<dbReference type="PANTHER" id="PTHR48102:SF7">
    <property type="entry name" value="ATP-DEPENDENT CLP PROTEASE ATP-BINDING SUBUNIT CLPX-LIKE, MITOCHONDRIAL"/>
    <property type="match status" value="1"/>
</dbReference>
<feature type="domain" description="AAA+ ATPase" evidence="2">
    <location>
        <begin position="335"/>
        <end position="487"/>
    </location>
</feature>
<name>A0A7S2PEW0_9STRA</name>
<feature type="compositionally biased region" description="Low complexity" evidence="1">
    <location>
        <begin position="106"/>
        <end position="119"/>
    </location>
</feature>
<feature type="region of interest" description="Disordered" evidence="1">
    <location>
        <begin position="106"/>
        <end position="175"/>
    </location>
</feature>
<feature type="region of interest" description="Disordered" evidence="1">
    <location>
        <begin position="31"/>
        <end position="66"/>
    </location>
</feature>
<dbReference type="GO" id="GO:0005759">
    <property type="term" value="C:mitochondrial matrix"/>
    <property type="evidence" value="ECO:0007669"/>
    <property type="project" value="TreeGrafter"/>
</dbReference>
<organism evidence="3">
    <name type="scientific">Leptocylindrus danicus</name>
    <dbReference type="NCBI Taxonomy" id="163516"/>
    <lineage>
        <taxon>Eukaryota</taxon>
        <taxon>Sar</taxon>
        <taxon>Stramenopiles</taxon>
        <taxon>Ochrophyta</taxon>
        <taxon>Bacillariophyta</taxon>
        <taxon>Coscinodiscophyceae</taxon>
        <taxon>Chaetocerotophycidae</taxon>
        <taxon>Leptocylindrales</taxon>
        <taxon>Leptocylindraceae</taxon>
        <taxon>Leptocylindrus</taxon>
    </lineage>
</organism>
<dbReference type="InterPro" id="IPR027417">
    <property type="entry name" value="P-loop_NTPase"/>
</dbReference>
<feature type="region of interest" description="Disordered" evidence="1">
    <location>
        <begin position="218"/>
        <end position="291"/>
    </location>
</feature>
<dbReference type="SUPFAM" id="SSF52540">
    <property type="entry name" value="P-loop containing nucleoside triphosphate hydrolases"/>
    <property type="match status" value="1"/>
</dbReference>
<evidence type="ECO:0000313" key="3">
    <source>
        <dbReference type="EMBL" id="CAD9595688.1"/>
    </source>
</evidence>
<dbReference type="EMBL" id="HBGY01023868">
    <property type="protein sequence ID" value="CAD9595688.1"/>
    <property type="molecule type" value="Transcribed_RNA"/>
</dbReference>
<dbReference type="GO" id="GO:0051603">
    <property type="term" value="P:proteolysis involved in protein catabolic process"/>
    <property type="evidence" value="ECO:0007669"/>
    <property type="project" value="TreeGrafter"/>
</dbReference>
<sequence length="534" mass="57754">MLSSRLAQISLRTGLRCATINYEATSRVVASRSSTNSYTHEHFPRSRQFSSTGNNTGGGDNNNKPPGKYRCPKCGTSCAFRHNEFEENTFYCATCSGWFVVTQSSSNSNSSNGGDTSSGFGHQDNASKISMSNDNKGGDGTNNPLQSDNNNKATDDSPATEEDATRTTESSKASLLTPPEIYEGLSEYVIGQHHVKVALSVGVHNHYKRIRVTQARALAEQQQAEQQGEGNTTTTTTNGENNSGGLTDPSQVGGIVTDSINVGQFGKARMLPGDIPPPNTSSNNSSDVDTDTIGYNEVDALEYSNKRRLQREQRSSSNNIATKDFGIEVESCELDKSNIILIGPTGSGKTLLARTLARLVDVPLVIADATCLTQAGYVGEDVESILFKLYMESGQDLERCQRGIVYLDEADKISRRSENVSITRDVSGEGVQQALLKILEGNVVNVPKEGGRKNPRGDFIAIDTTNILFICGGAFSGLKKIINQYMDAASKGFGAKMKKELSDQNVQGKYFDGWLSLPISGARVCVVCDLPRRR</sequence>
<dbReference type="GO" id="GO:0005524">
    <property type="term" value="F:ATP binding"/>
    <property type="evidence" value="ECO:0007669"/>
    <property type="project" value="InterPro"/>
</dbReference>
<dbReference type="InterPro" id="IPR003959">
    <property type="entry name" value="ATPase_AAA_core"/>
</dbReference>
<accession>A0A7S2PEW0</accession>
<dbReference type="Pfam" id="PF07724">
    <property type="entry name" value="AAA_2"/>
    <property type="match status" value="1"/>
</dbReference>
<evidence type="ECO:0000256" key="1">
    <source>
        <dbReference type="SAM" id="MobiDB-lite"/>
    </source>
</evidence>
<evidence type="ECO:0000259" key="2">
    <source>
        <dbReference type="SMART" id="SM00382"/>
    </source>
</evidence>
<feature type="compositionally biased region" description="Low complexity" evidence="1">
    <location>
        <begin position="218"/>
        <end position="247"/>
    </location>
</feature>
<protein>
    <recommendedName>
        <fullName evidence="2">AAA+ ATPase domain-containing protein</fullName>
    </recommendedName>
</protein>
<dbReference type="SMART" id="SM00382">
    <property type="entry name" value="AAA"/>
    <property type="match status" value="1"/>
</dbReference>
<proteinExistence type="predicted"/>
<feature type="compositionally biased region" description="Polar residues" evidence="1">
    <location>
        <begin position="124"/>
        <end position="152"/>
    </location>
</feature>
<dbReference type="GO" id="GO:0016887">
    <property type="term" value="F:ATP hydrolysis activity"/>
    <property type="evidence" value="ECO:0007669"/>
    <property type="project" value="InterPro"/>
</dbReference>
<dbReference type="AlphaFoldDB" id="A0A7S2PEW0"/>
<dbReference type="InterPro" id="IPR003593">
    <property type="entry name" value="AAA+_ATPase"/>
</dbReference>
<reference evidence="3" key="1">
    <citation type="submission" date="2021-01" db="EMBL/GenBank/DDBJ databases">
        <authorList>
            <person name="Corre E."/>
            <person name="Pelletier E."/>
            <person name="Niang G."/>
            <person name="Scheremetjew M."/>
            <person name="Finn R."/>
            <person name="Kale V."/>
            <person name="Holt S."/>
            <person name="Cochrane G."/>
            <person name="Meng A."/>
            <person name="Brown T."/>
            <person name="Cohen L."/>
        </authorList>
    </citation>
    <scope>NUCLEOTIDE SEQUENCE</scope>
    <source>
        <strain evidence="3">B650</strain>
    </source>
</reference>
<dbReference type="PANTHER" id="PTHR48102">
    <property type="entry name" value="ATP-DEPENDENT CLP PROTEASE ATP-BINDING SUBUNIT CLPX-LIKE, MITOCHONDRIAL-RELATED"/>
    <property type="match status" value="1"/>
</dbReference>
<dbReference type="InterPro" id="IPR050052">
    <property type="entry name" value="ATP-dep_Clp_protease_ClpX"/>
</dbReference>